<evidence type="ECO:0000313" key="1">
    <source>
        <dbReference type="EMBL" id="RTE07882.1"/>
    </source>
</evidence>
<organism evidence="1 2">
    <name type="scientific">Paenibacillus whitsoniae</name>
    <dbReference type="NCBI Taxonomy" id="2496558"/>
    <lineage>
        <taxon>Bacteria</taxon>
        <taxon>Bacillati</taxon>
        <taxon>Bacillota</taxon>
        <taxon>Bacilli</taxon>
        <taxon>Bacillales</taxon>
        <taxon>Paenibacillaceae</taxon>
        <taxon>Paenibacillus</taxon>
    </lineage>
</organism>
<dbReference type="Proteomes" id="UP000276128">
    <property type="component" value="Unassembled WGS sequence"/>
</dbReference>
<name>A0A3S0AMM4_9BACL</name>
<proteinExistence type="predicted"/>
<gene>
    <name evidence="1" type="ORF">EJQ19_20430</name>
</gene>
<reference evidence="1 2" key="1">
    <citation type="submission" date="2018-12" db="EMBL/GenBank/DDBJ databases">
        <title>Bacillus ochoae sp. nov., Paenibacillus whitsoniae sp. nov., Paenibacillus spiritus sp. nov. Isolated from the Mars Exploration Rover during spacecraft assembly.</title>
        <authorList>
            <person name="Seuylemezian A."/>
            <person name="Vaishampayan P."/>
        </authorList>
    </citation>
    <scope>NUCLEOTIDE SEQUENCE [LARGE SCALE GENOMIC DNA]</scope>
    <source>
        <strain evidence="1 2">MER 54</strain>
    </source>
</reference>
<dbReference type="OrthoDB" id="2601329at2"/>
<sequence length="150" mass="17482">MNFVEHIADHFRSGHISNYPQPIALNLGVVHTVKLEDRKTNLIWLPWEFTGLAYVEKGLLVDVYPYYRGVVIEEIELSRGSDLHKPQTEEAFTKALYVKAYELHQLLQDEKYAYLQGSAPDYLSKMMYFVDWMRYYNSQRTVGAGRKLGS</sequence>
<protein>
    <submittedName>
        <fullName evidence="1">Uncharacterized protein</fullName>
    </submittedName>
</protein>
<evidence type="ECO:0000313" key="2">
    <source>
        <dbReference type="Proteomes" id="UP000276128"/>
    </source>
</evidence>
<comment type="caution">
    <text evidence="1">The sequence shown here is derived from an EMBL/GenBank/DDBJ whole genome shotgun (WGS) entry which is preliminary data.</text>
</comment>
<dbReference type="EMBL" id="RXHU01000063">
    <property type="protein sequence ID" value="RTE07882.1"/>
    <property type="molecule type" value="Genomic_DNA"/>
</dbReference>
<accession>A0A3S0AMM4</accession>
<dbReference type="AlphaFoldDB" id="A0A3S0AMM4"/>
<dbReference type="RefSeq" id="WP_126143093.1">
    <property type="nucleotide sequence ID" value="NZ_RXHU01000063.1"/>
</dbReference>
<keyword evidence="2" id="KW-1185">Reference proteome</keyword>